<dbReference type="EMBL" id="FOUJ01000004">
    <property type="protein sequence ID" value="SFM72597.1"/>
    <property type="molecule type" value="Genomic_DNA"/>
</dbReference>
<dbReference type="HAMAP" id="MF_01112">
    <property type="entry name" value="UPF0201"/>
    <property type="match status" value="1"/>
</dbReference>
<dbReference type="Pfam" id="PF01877">
    <property type="entry name" value="RNA_binding"/>
    <property type="match status" value="1"/>
</dbReference>
<organism evidence="2 3">
    <name type="scientific">Methanolobus profundi</name>
    <dbReference type="NCBI Taxonomy" id="487685"/>
    <lineage>
        <taxon>Archaea</taxon>
        <taxon>Methanobacteriati</taxon>
        <taxon>Methanobacteriota</taxon>
        <taxon>Stenosarchaea group</taxon>
        <taxon>Methanomicrobia</taxon>
        <taxon>Methanosarcinales</taxon>
        <taxon>Methanosarcinaceae</taxon>
        <taxon>Methanolobus</taxon>
    </lineage>
</organism>
<dbReference type="AlphaFoldDB" id="A0A1I4T7P9"/>
<dbReference type="PANTHER" id="PTHR39652:SF1">
    <property type="entry name" value="UPF0201 PROTEIN TK1335"/>
    <property type="match status" value="1"/>
</dbReference>
<evidence type="ECO:0000256" key="1">
    <source>
        <dbReference type="HAMAP-Rule" id="MF_01112"/>
    </source>
</evidence>
<dbReference type="RefSeq" id="WP_091936877.1">
    <property type="nucleotide sequence ID" value="NZ_FOUJ01000004.1"/>
</dbReference>
<gene>
    <name evidence="2" type="ORF">SAMN04488696_2232</name>
</gene>
<dbReference type="InterPro" id="IPR002739">
    <property type="entry name" value="PAB1135-like"/>
</dbReference>
<proteinExistence type="inferred from homology"/>
<sequence length="147" mass="16460">MIKVTVSVVVNPTESKDKVSSALSQLFPDIDFDYEEMPEKSGQFIGESDIYGLKNIHHMIREEEIIDTSRTRLNVGLSEDGLETSFIISKQVATVGRLNYPAQAEPLGSIDVTIEADDTSEMERFFDWLTPPTEAGVPDFEMDIKDV</sequence>
<evidence type="ECO:0000313" key="2">
    <source>
        <dbReference type="EMBL" id="SFM72597.1"/>
    </source>
</evidence>
<dbReference type="InterPro" id="IPR022803">
    <property type="entry name" value="Ribosomal_uL5_dom_sf"/>
</dbReference>
<dbReference type="Proteomes" id="UP000198535">
    <property type="component" value="Unassembled WGS sequence"/>
</dbReference>
<dbReference type="PANTHER" id="PTHR39652">
    <property type="entry name" value="UPF0201 PROTEIN TK1335"/>
    <property type="match status" value="1"/>
</dbReference>
<accession>A0A1I4T7P9</accession>
<comment type="similarity">
    <text evidence="1">Belongs to the UPF0201 family.</text>
</comment>
<dbReference type="SUPFAM" id="SSF55282">
    <property type="entry name" value="RL5-like"/>
    <property type="match status" value="1"/>
</dbReference>
<name>A0A1I4T7P9_9EURY</name>
<evidence type="ECO:0000313" key="3">
    <source>
        <dbReference type="Proteomes" id="UP000198535"/>
    </source>
</evidence>
<protein>
    <recommendedName>
        <fullName evidence="1">UPF0201 protein SAMN04488696_2232</fullName>
    </recommendedName>
</protein>
<keyword evidence="3" id="KW-1185">Reference proteome</keyword>
<dbReference type="STRING" id="487685.SAMN04488696_2232"/>
<reference evidence="3" key="1">
    <citation type="submission" date="2016-10" db="EMBL/GenBank/DDBJ databases">
        <authorList>
            <person name="Varghese N."/>
            <person name="Submissions S."/>
        </authorList>
    </citation>
    <scope>NUCLEOTIDE SEQUENCE [LARGE SCALE GENOMIC DNA]</scope>
    <source>
        <strain evidence="3">Mob M</strain>
    </source>
</reference>
<dbReference type="OrthoDB" id="7819at2157"/>
<dbReference type="Gene3D" id="3.30.1440.10">
    <property type="match status" value="1"/>
</dbReference>